<dbReference type="Proteomes" id="UP000198914">
    <property type="component" value="Unassembled WGS sequence"/>
</dbReference>
<evidence type="ECO:0008006" key="3">
    <source>
        <dbReference type="Google" id="ProtNLM"/>
    </source>
</evidence>
<keyword evidence="2" id="KW-1185">Reference proteome</keyword>
<sequence>MMLIFWKARLALLAVPKTGTTALELALAPDADAAVLNPPGLKHCNVRKFRRDLSGFFEQNGRRPLELVATMREPVDWLGSWYRYRSRDALNGQPNSTAGITFDAFVEAYLSHSPPPFAKVGSQANFLEGGVDHLFAYGDQKGLLGFLGDRLGRTIETQPTNVSPRGSIALSASTLATFKVEYKADFELWDSLRKVSSR</sequence>
<dbReference type="AlphaFoldDB" id="A0A1H3NSU0"/>
<dbReference type="SUPFAM" id="SSF52540">
    <property type="entry name" value="P-loop containing nucleoside triphosphate hydrolases"/>
    <property type="match status" value="1"/>
</dbReference>
<dbReference type="InterPro" id="IPR027417">
    <property type="entry name" value="P-loop_NTPase"/>
</dbReference>
<accession>A0A1H3NSU0</accession>
<name>A0A1H3NSU0_9RHOB</name>
<dbReference type="STRING" id="1244108.SAMN05444004_10498"/>
<proteinExistence type="predicted"/>
<evidence type="ECO:0000313" key="1">
    <source>
        <dbReference type="EMBL" id="SDY91962.1"/>
    </source>
</evidence>
<protein>
    <recommendedName>
        <fullName evidence="3">Gamma-glutamyl kinase</fullName>
    </recommendedName>
</protein>
<dbReference type="EMBL" id="FNPX01000004">
    <property type="protein sequence ID" value="SDY91962.1"/>
    <property type="molecule type" value="Genomic_DNA"/>
</dbReference>
<organism evidence="1 2">
    <name type="scientific">Jannaschia faecimaris</name>
    <dbReference type="NCBI Taxonomy" id="1244108"/>
    <lineage>
        <taxon>Bacteria</taxon>
        <taxon>Pseudomonadati</taxon>
        <taxon>Pseudomonadota</taxon>
        <taxon>Alphaproteobacteria</taxon>
        <taxon>Rhodobacterales</taxon>
        <taxon>Roseobacteraceae</taxon>
        <taxon>Jannaschia</taxon>
    </lineage>
</organism>
<gene>
    <name evidence="1" type="ORF">SAMN05444004_10498</name>
</gene>
<evidence type="ECO:0000313" key="2">
    <source>
        <dbReference type="Proteomes" id="UP000198914"/>
    </source>
</evidence>
<reference evidence="2" key="1">
    <citation type="submission" date="2016-10" db="EMBL/GenBank/DDBJ databases">
        <authorList>
            <person name="Varghese N."/>
            <person name="Submissions S."/>
        </authorList>
    </citation>
    <scope>NUCLEOTIDE SEQUENCE [LARGE SCALE GENOMIC DNA]</scope>
    <source>
        <strain evidence="2">DSM 100420</strain>
    </source>
</reference>